<feature type="compositionally biased region" description="Pro residues" evidence="1">
    <location>
        <begin position="219"/>
        <end position="234"/>
    </location>
</feature>
<reference evidence="2" key="2">
    <citation type="submission" date="2021-08" db="EMBL/GenBank/DDBJ databases">
        <authorList>
            <person name="Tani A."/>
            <person name="Ola A."/>
            <person name="Ogura Y."/>
            <person name="Katsura K."/>
            <person name="Hayashi T."/>
        </authorList>
    </citation>
    <scope>NUCLEOTIDE SEQUENCE</scope>
    <source>
        <strain evidence="2">LMG 23639</strain>
    </source>
</reference>
<reference evidence="2" key="1">
    <citation type="journal article" date="2021" name="Front. Microbiol.">
        <title>Comprehensive Comparative Genomics and Phenotyping of Methylobacterium Species.</title>
        <authorList>
            <person name="Alessa O."/>
            <person name="Ogura Y."/>
            <person name="Fujitani Y."/>
            <person name="Takami H."/>
            <person name="Hayashi T."/>
            <person name="Sahin N."/>
            <person name="Tani A."/>
        </authorList>
    </citation>
    <scope>NUCLEOTIDE SEQUENCE</scope>
    <source>
        <strain evidence="2">LMG 23639</strain>
    </source>
</reference>
<dbReference type="Proteomes" id="UP001055102">
    <property type="component" value="Unassembled WGS sequence"/>
</dbReference>
<feature type="compositionally biased region" description="Pro residues" evidence="1">
    <location>
        <begin position="244"/>
        <end position="253"/>
    </location>
</feature>
<evidence type="ECO:0000313" key="3">
    <source>
        <dbReference type="Proteomes" id="UP001055102"/>
    </source>
</evidence>
<dbReference type="EMBL" id="BPQR01000084">
    <property type="protein sequence ID" value="GJE08608.1"/>
    <property type="molecule type" value="Genomic_DNA"/>
</dbReference>
<accession>A0ABQ4T1I0</accession>
<comment type="caution">
    <text evidence="2">The sequence shown here is derived from an EMBL/GenBank/DDBJ whole genome shotgun (WGS) entry which is preliminary data.</text>
</comment>
<dbReference type="Gene3D" id="1.10.530.10">
    <property type="match status" value="1"/>
</dbReference>
<dbReference type="SUPFAM" id="SSF53955">
    <property type="entry name" value="Lysozyme-like"/>
    <property type="match status" value="1"/>
</dbReference>
<evidence type="ECO:0000313" key="2">
    <source>
        <dbReference type="EMBL" id="GJE08608.1"/>
    </source>
</evidence>
<evidence type="ECO:0000256" key="1">
    <source>
        <dbReference type="SAM" id="MobiDB-lite"/>
    </source>
</evidence>
<dbReference type="RefSeq" id="WP_238278456.1">
    <property type="nucleotide sequence ID" value="NZ_BPQR01000084.1"/>
</dbReference>
<keyword evidence="3" id="KW-1185">Reference proteome</keyword>
<dbReference type="InterPro" id="IPR023346">
    <property type="entry name" value="Lysozyme-like_dom_sf"/>
</dbReference>
<name>A0ABQ4T1I0_9HYPH</name>
<feature type="region of interest" description="Disordered" evidence="1">
    <location>
        <begin position="210"/>
        <end position="258"/>
    </location>
</feature>
<sequence>MAAALDRQAFFAAVRAKPFAGSLTQSQVNGMVALLDTCPVDLGTDAFAYCLATAFHETARTMLPVKEYGGAAYYQRMYDITGERPAKARELGNLTPGDGVLFCGRGYVQLTGRSNYRRATGELLNRGYLVRGQDLEINPDMAMAPDVAAAVMYLGMQEGWFTGKKLGDYFRAGLSDPTGARWIINRQDKAAAIASYFRDFQGALKAAGHRPGGVAASVPTPPVEAKPLAPPPYRNPGAVAAPASPKPVSPPAAEPSKPGFWASMLARLRGAYPPKKEN</sequence>
<organism evidence="2 3">
    <name type="scientific">Methylobacterium jeotgali</name>
    <dbReference type="NCBI Taxonomy" id="381630"/>
    <lineage>
        <taxon>Bacteria</taxon>
        <taxon>Pseudomonadati</taxon>
        <taxon>Pseudomonadota</taxon>
        <taxon>Alphaproteobacteria</taxon>
        <taxon>Hyphomicrobiales</taxon>
        <taxon>Methylobacteriaceae</taxon>
        <taxon>Methylobacterium</taxon>
    </lineage>
</organism>
<proteinExistence type="predicted"/>
<evidence type="ECO:0008006" key="4">
    <source>
        <dbReference type="Google" id="ProtNLM"/>
    </source>
</evidence>
<protein>
    <recommendedName>
        <fullName evidence="4">Glycoside hydrolase family 19 catalytic domain-containing protein</fullName>
    </recommendedName>
</protein>
<gene>
    <name evidence="2" type="ORF">AOPFMNJM_3951</name>
</gene>